<sequence length="301" mass="32799">MSTCSQCGNSCWINYDGASYCASCNPDIADKAIDEAPRPPWFLESLGDGYQGVGRIMHLLETSSYRHGKSAGSRLINAAAGPLQIMEQALGQVLLGEVQGKENDALQNLHSMLEAHTRGKVSRESVISFMQSSKLLRSVGFALWQGHIRGLQNVQQQLAKEGRGVVFFNRIYADLKARDEGSSDPTTVEAVITLHQTAPDETRNLINATLSADQYWQAAADQVREGSLACILPAEFEGQALIENATYAQSPEVYSNRALERFSSIIEGTTIGRLNAYINEGQQATLEGQVATFKRGVEAVI</sequence>
<organism evidence="1 2">
    <name type="scientific">Candidatus Roizmanbacteria bacterium RIFCSPLOWO2_02_FULL_36_11</name>
    <dbReference type="NCBI Taxonomy" id="1802071"/>
    <lineage>
        <taxon>Bacteria</taxon>
        <taxon>Candidatus Roizmaniibacteriota</taxon>
    </lineage>
</organism>
<dbReference type="AlphaFoldDB" id="A0A1F7JIJ6"/>
<dbReference type="Proteomes" id="UP000177418">
    <property type="component" value="Unassembled WGS sequence"/>
</dbReference>
<proteinExistence type="predicted"/>
<gene>
    <name evidence="1" type="ORF">A3H78_01090</name>
</gene>
<comment type="caution">
    <text evidence="1">The sequence shown here is derived from an EMBL/GenBank/DDBJ whole genome shotgun (WGS) entry which is preliminary data.</text>
</comment>
<reference evidence="1 2" key="1">
    <citation type="journal article" date="2016" name="Nat. Commun.">
        <title>Thousands of microbial genomes shed light on interconnected biogeochemical processes in an aquifer system.</title>
        <authorList>
            <person name="Anantharaman K."/>
            <person name="Brown C.T."/>
            <person name="Hug L.A."/>
            <person name="Sharon I."/>
            <person name="Castelle C.J."/>
            <person name="Probst A.J."/>
            <person name="Thomas B.C."/>
            <person name="Singh A."/>
            <person name="Wilkins M.J."/>
            <person name="Karaoz U."/>
            <person name="Brodie E.L."/>
            <person name="Williams K.H."/>
            <person name="Hubbard S.S."/>
            <person name="Banfield J.F."/>
        </authorList>
    </citation>
    <scope>NUCLEOTIDE SEQUENCE [LARGE SCALE GENOMIC DNA]</scope>
</reference>
<accession>A0A1F7JIJ6</accession>
<dbReference type="EMBL" id="MGAV01000003">
    <property type="protein sequence ID" value="OGK55438.1"/>
    <property type="molecule type" value="Genomic_DNA"/>
</dbReference>
<protein>
    <submittedName>
        <fullName evidence="1">Uncharacterized protein</fullName>
    </submittedName>
</protein>
<evidence type="ECO:0000313" key="1">
    <source>
        <dbReference type="EMBL" id="OGK55438.1"/>
    </source>
</evidence>
<evidence type="ECO:0000313" key="2">
    <source>
        <dbReference type="Proteomes" id="UP000177418"/>
    </source>
</evidence>
<name>A0A1F7JIJ6_9BACT</name>